<feature type="transmembrane region" description="Helical" evidence="9">
    <location>
        <begin position="371"/>
        <end position="388"/>
    </location>
</feature>
<dbReference type="SUPFAM" id="SSF51905">
    <property type="entry name" value="FAD/NAD(P)-binding domain"/>
    <property type="match status" value="1"/>
</dbReference>
<evidence type="ECO:0000256" key="3">
    <source>
        <dbReference type="ARBA" id="ARBA00022630"/>
    </source>
</evidence>
<dbReference type="InterPro" id="IPR036188">
    <property type="entry name" value="FAD/NAD-bd_sf"/>
</dbReference>
<keyword evidence="4" id="KW-0274">FAD</keyword>
<comment type="catalytic activity">
    <reaction evidence="8">
        <text>a quinone + NADH + H(+) = a quinol + NAD(+)</text>
        <dbReference type="Rhea" id="RHEA:46160"/>
        <dbReference type="ChEBI" id="CHEBI:15378"/>
        <dbReference type="ChEBI" id="CHEBI:24646"/>
        <dbReference type="ChEBI" id="CHEBI:57540"/>
        <dbReference type="ChEBI" id="CHEBI:57945"/>
        <dbReference type="ChEBI" id="CHEBI:132124"/>
        <dbReference type="EC" id="1.6.5.9"/>
    </reaction>
</comment>
<keyword evidence="3" id="KW-0285">Flavoprotein</keyword>
<accession>A0ABM8RGL1</accession>
<evidence type="ECO:0000313" key="13">
    <source>
        <dbReference type="Proteomes" id="UP000675880"/>
    </source>
</evidence>
<dbReference type="PRINTS" id="PR00411">
    <property type="entry name" value="PNDRDTASEI"/>
</dbReference>
<dbReference type="RefSeq" id="WP_213042406.1">
    <property type="nucleotide sequence ID" value="NZ_CAJNBJ010000016.1"/>
</dbReference>
<sequence length="413" mass="44878">MDPKRMRVVIIGGGFGGLAAAEALRKADLDITLIDRTNHHLFQPLLYQVATAALSPGDIAWPLRTIFRSQSNIRVVMGEVQGIDRAARQVQVTDYPPVSYDALIVAVGSRHAHFSRPEWEDHAPGLKTLVDAVALRTRMLLAFEEAERRAATSTGTTPLTFVIVGGGPTGVELAGAMAEIGRNAMLPDFPFLQRQAVRILLVEAGSRVLSGFPPDLSANAQSALESMGVTVLLNQRVRDVGPKGVSLDGQFIETGHVIWAAGNRASPLLSSLNVPLDPAGRVFVRPDLTVPDDEWLFVIGDAAAVQDAQGHVLSGLAPLAMQEGRYVAAVIAARTMSGRRAAFRYVDRGTLATIGRAKAVAQFGSVHVSGLWAWLLWCTVHIFFLIGFRNRFRVVSEWIWYYVTFKPGARLID</sequence>
<evidence type="ECO:0000313" key="12">
    <source>
        <dbReference type="EMBL" id="CAE6751845.1"/>
    </source>
</evidence>
<dbReference type="InterPro" id="IPR023753">
    <property type="entry name" value="FAD/NAD-binding_dom"/>
</dbReference>
<gene>
    <name evidence="12" type="ORF">NSPZN2_30212</name>
</gene>
<feature type="domain" description="External alternative NADH-ubiquinone oxidoreductase-like C-terminal" evidence="11">
    <location>
        <begin position="348"/>
        <end position="399"/>
    </location>
</feature>
<keyword evidence="5" id="KW-0809">Transit peptide</keyword>
<evidence type="ECO:0000256" key="2">
    <source>
        <dbReference type="ARBA" id="ARBA00012637"/>
    </source>
</evidence>
<dbReference type="Proteomes" id="UP000675880">
    <property type="component" value="Unassembled WGS sequence"/>
</dbReference>
<evidence type="ECO:0000256" key="8">
    <source>
        <dbReference type="ARBA" id="ARBA00047599"/>
    </source>
</evidence>
<evidence type="ECO:0000256" key="1">
    <source>
        <dbReference type="ARBA" id="ARBA00005272"/>
    </source>
</evidence>
<protein>
    <recommendedName>
        <fullName evidence="2">NADH:ubiquinone reductase (non-electrogenic)</fullName>
        <ecNumber evidence="2">1.6.5.9</ecNumber>
    </recommendedName>
</protein>
<keyword evidence="9" id="KW-1133">Transmembrane helix</keyword>
<dbReference type="EC" id="1.6.5.9" evidence="2"/>
<comment type="caution">
    <text evidence="12">The sequence shown here is derived from an EMBL/GenBank/DDBJ whole genome shotgun (WGS) entry which is preliminary data.</text>
</comment>
<dbReference type="PANTHER" id="PTHR43706">
    <property type="entry name" value="NADH DEHYDROGENASE"/>
    <property type="match status" value="1"/>
</dbReference>
<dbReference type="GO" id="GO:0016491">
    <property type="term" value="F:oxidoreductase activity"/>
    <property type="evidence" value="ECO:0007669"/>
    <property type="project" value="UniProtKB-KW"/>
</dbReference>
<keyword evidence="7" id="KW-0520">NAD</keyword>
<dbReference type="Gene3D" id="3.50.50.100">
    <property type="match status" value="1"/>
</dbReference>
<evidence type="ECO:0000256" key="4">
    <source>
        <dbReference type="ARBA" id="ARBA00022827"/>
    </source>
</evidence>
<dbReference type="Pfam" id="PF22366">
    <property type="entry name" value="NDH2_C"/>
    <property type="match status" value="1"/>
</dbReference>
<evidence type="ECO:0000256" key="6">
    <source>
        <dbReference type="ARBA" id="ARBA00023002"/>
    </source>
</evidence>
<dbReference type="PANTHER" id="PTHR43706:SF47">
    <property type="entry name" value="EXTERNAL NADH-UBIQUINONE OXIDOREDUCTASE 1, MITOCHONDRIAL-RELATED"/>
    <property type="match status" value="1"/>
</dbReference>
<dbReference type="EMBL" id="CAJNBJ010000016">
    <property type="protein sequence ID" value="CAE6751845.1"/>
    <property type="molecule type" value="Genomic_DNA"/>
</dbReference>
<evidence type="ECO:0000259" key="10">
    <source>
        <dbReference type="Pfam" id="PF07992"/>
    </source>
</evidence>
<keyword evidence="6 12" id="KW-0560">Oxidoreductase</keyword>
<feature type="domain" description="FAD/NAD(P)-binding" evidence="10">
    <location>
        <begin position="6"/>
        <end position="324"/>
    </location>
</feature>
<evidence type="ECO:0000256" key="5">
    <source>
        <dbReference type="ARBA" id="ARBA00022946"/>
    </source>
</evidence>
<keyword evidence="9" id="KW-0472">Membrane</keyword>
<name>A0ABM8RGL1_9BACT</name>
<proteinExistence type="inferred from homology"/>
<evidence type="ECO:0000256" key="9">
    <source>
        <dbReference type="SAM" id="Phobius"/>
    </source>
</evidence>
<keyword evidence="13" id="KW-1185">Reference proteome</keyword>
<keyword evidence="9" id="KW-0812">Transmembrane</keyword>
<organism evidence="12 13">
    <name type="scientific">Nitrospira defluvii</name>
    <dbReference type="NCBI Taxonomy" id="330214"/>
    <lineage>
        <taxon>Bacteria</taxon>
        <taxon>Pseudomonadati</taxon>
        <taxon>Nitrospirota</taxon>
        <taxon>Nitrospiria</taxon>
        <taxon>Nitrospirales</taxon>
        <taxon>Nitrospiraceae</taxon>
        <taxon>Nitrospira</taxon>
    </lineage>
</organism>
<dbReference type="Pfam" id="PF07992">
    <property type="entry name" value="Pyr_redox_2"/>
    <property type="match status" value="1"/>
</dbReference>
<evidence type="ECO:0000256" key="7">
    <source>
        <dbReference type="ARBA" id="ARBA00023027"/>
    </source>
</evidence>
<comment type="similarity">
    <text evidence="1">Belongs to the NADH dehydrogenase family.</text>
</comment>
<dbReference type="InterPro" id="IPR045024">
    <property type="entry name" value="NDH-2"/>
</dbReference>
<evidence type="ECO:0000259" key="11">
    <source>
        <dbReference type="Pfam" id="PF22366"/>
    </source>
</evidence>
<reference evidence="12 13" key="1">
    <citation type="submission" date="2021-02" db="EMBL/GenBank/DDBJ databases">
        <authorList>
            <person name="Han P."/>
        </authorList>
    </citation>
    <scope>NUCLEOTIDE SEQUENCE [LARGE SCALE GENOMIC DNA]</scope>
    <source>
        <strain evidence="12">Candidatus Nitrospira sp. ZN2</strain>
    </source>
</reference>
<dbReference type="InterPro" id="IPR054585">
    <property type="entry name" value="NDH2-like_C"/>
</dbReference>
<dbReference type="PRINTS" id="PR00368">
    <property type="entry name" value="FADPNR"/>
</dbReference>